<evidence type="ECO:0000256" key="2">
    <source>
        <dbReference type="ARBA" id="ARBA00022517"/>
    </source>
</evidence>
<protein>
    <recommendedName>
        <fullName evidence="11">Box C/D snoRNA protein 1</fullName>
    </recommendedName>
    <alternativeName>
        <fullName evidence="12">Zinc finger HIT domain-containing protein 6</fullName>
    </alternativeName>
</protein>
<feature type="domain" description="HIT-type" evidence="15">
    <location>
        <begin position="26"/>
        <end position="60"/>
    </location>
</feature>
<evidence type="ECO:0000256" key="9">
    <source>
        <dbReference type="ARBA" id="ARBA00049654"/>
    </source>
</evidence>
<comment type="function">
    <text evidence="8">Required for box C/D snoRNAs accumulation involved in snoRNA processing, snoRNA transport to the nucleolus and ribosome biogenesis.</text>
</comment>
<dbReference type="InterPro" id="IPR007529">
    <property type="entry name" value="Znf_HIT"/>
</dbReference>
<dbReference type="GO" id="GO:0008270">
    <property type="term" value="F:zinc ion binding"/>
    <property type="evidence" value="ECO:0007669"/>
    <property type="project" value="UniProtKB-UniRule"/>
</dbReference>
<dbReference type="InterPro" id="IPR051639">
    <property type="entry name" value="BCD1"/>
</dbReference>
<dbReference type="AlphaFoldDB" id="A0A0F7SJ44"/>
<dbReference type="Gene3D" id="3.30.60.190">
    <property type="match status" value="1"/>
</dbReference>
<evidence type="ECO:0000313" key="16">
    <source>
        <dbReference type="EMBL" id="CDZ97339.1"/>
    </source>
</evidence>
<comment type="subunit">
    <text evidence="10">Interacts with FBL, SNU13, NOP58, NUFIP1, RUVBL1, RUVBL2 and TAF9. Interacts (via HIT-type zinc finger) with the RUVBL1/RUVBL2 complex in the presence of ADP.</text>
</comment>
<dbReference type="PANTHER" id="PTHR13483:SF3">
    <property type="entry name" value="BOX C_D SNORNA PROTEIN 1"/>
    <property type="match status" value="1"/>
</dbReference>
<dbReference type="PROSITE" id="PS51083">
    <property type="entry name" value="ZF_HIT"/>
    <property type="match status" value="1"/>
</dbReference>
<proteinExistence type="inferred from homology"/>
<evidence type="ECO:0000256" key="3">
    <source>
        <dbReference type="ARBA" id="ARBA00022553"/>
    </source>
</evidence>
<evidence type="ECO:0000256" key="1">
    <source>
        <dbReference type="ARBA" id="ARBA00022499"/>
    </source>
</evidence>
<keyword evidence="7" id="KW-0832">Ubl conjugation</keyword>
<evidence type="ECO:0000256" key="6">
    <source>
        <dbReference type="ARBA" id="ARBA00022833"/>
    </source>
</evidence>
<keyword evidence="6" id="KW-0862">Zinc</keyword>
<accession>A0A0F7SJ44</accession>
<evidence type="ECO:0000256" key="7">
    <source>
        <dbReference type="ARBA" id="ARBA00022843"/>
    </source>
</evidence>
<dbReference type="Pfam" id="PF04438">
    <property type="entry name" value="zf-HIT"/>
    <property type="match status" value="1"/>
</dbReference>
<keyword evidence="5 13" id="KW-0863">Zinc-finger</keyword>
<keyword evidence="1" id="KW-1017">Isopeptide bond</keyword>
<dbReference type="SUPFAM" id="SSF144232">
    <property type="entry name" value="HIT/MYND zinc finger-like"/>
    <property type="match status" value="1"/>
</dbReference>
<evidence type="ECO:0000256" key="11">
    <source>
        <dbReference type="ARBA" id="ARBA00068630"/>
    </source>
</evidence>
<dbReference type="FunFam" id="3.30.60.190:FF:000001">
    <property type="entry name" value="box C/D snoRNA protein 1"/>
    <property type="match status" value="1"/>
</dbReference>
<keyword evidence="4" id="KW-0479">Metal-binding</keyword>
<evidence type="ECO:0000256" key="14">
    <source>
        <dbReference type="SAM" id="MobiDB-lite"/>
    </source>
</evidence>
<organism evidence="16">
    <name type="scientific">Phaffia rhodozyma</name>
    <name type="common">Yeast</name>
    <name type="synonym">Xanthophyllomyces dendrorhous</name>
    <dbReference type="NCBI Taxonomy" id="264483"/>
    <lineage>
        <taxon>Eukaryota</taxon>
        <taxon>Fungi</taxon>
        <taxon>Dikarya</taxon>
        <taxon>Basidiomycota</taxon>
        <taxon>Agaricomycotina</taxon>
        <taxon>Tremellomycetes</taxon>
        <taxon>Cystofilobasidiales</taxon>
        <taxon>Mrakiaceae</taxon>
        <taxon>Phaffia</taxon>
    </lineage>
</organism>
<evidence type="ECO:0000256" key="8">
    <source>
        <dbReference type="ARBA" id="ARBA00049598"/>
    </source>
</evidence>
<evidence type="ECO:0000256" key="4">
    <source>
        <dbReference type="ARBA" id="ARBA00022723"/>
    </source>
</evidence>
<keyword evidence="2" id="KW-0690">Ribosome biogenesis</keyword>
<dbReference type="GO" id="GO:0048254">
    <property type="term" value="P:snoRNA localization"/>
    <property type="evidence" value="ECO:0007669"/>
    <property type="project" value="TreeGrafter"/>
</dbReference>
<dbReference type="Pfam" id="PF25790">
    <property type="entry name" value="BCD1"/>
    <property type="match status" value="1"/>
</dbReference>
<dbReference type="GO" id="GO:0005634">
    <property type="term" value="C:nucleus"/>
    <property type="evidence" value="ECO:0007669"/>
    <property type="project" value="TreeGrafter"/>
</dbReference>
<feature type="compositionally biased region" description="Low complexity" evidence="14">
    <location>
        <begin position="339"/>
        <end position="350"/>
    </location>
</feature>
<evidence type="ECO:0000256" key="5">
    <source>
        <dbReference type="ARBA" id="ARBA00022771"/>
    </source>
</evidence>
<dbReference type="GO" id="GO:0000492">
    <property type="term" value="P:box C/D snoRNP assembly"/>
    <property type="evidence" value="ECO:0007669"/>
    <property type="project" value="TreeGrafter"/>
</dbReference>
<feature type="compositionally biased region" description="Basic and acidic residues" evidence="14">
    <location>
        <begin position="354"/>
        <end position="369"/>
    </location>
</feature>
<keyword evidence="3" id="KW-0597">Phosphoprotein</keyword>
<reference evidence="16" key="1">
    <citation type="submission" date="2014-08" db="EMBL/GenBank/DDBJ databases">
        <authorList>
            <person name="Sharma Rahul"/>
            <person name="Thines Marco"/>
        </authorList>
    </citation>
    <scope>NUCLEOTIDE SEQUENCE</scope>
</reference>
<dbReference type="GO" id="GO:0070761">
    <property type="term" value="C:pre-snoRNP complex"/>
    <property type="evidence" value="ECO:0007669"/>
    <property type="project" value="TreeGrafter"/>
</dbReference>
<sequence length="404" mass="43550">MSSFASDLTAFSSIKPQPAGSNVALCAQCQTVASKYTCPGCAFKTCSLACSKIHKESSSCSGVRNPATFIPPNKYSYSSLVSDYTFLSSVGRKTDEVARDQAASALSEEAGKNSKRRMDMLKRELNKVGLGGIKFLPEGMEGRLANKTRWDPKTQTIQLTISFNDRSNSLPPTLLHSIPLQPQTTLLSLLPSSPSSQTSPSASSSTTVPESKPSSELTSTSSLSPPPLLSLSTTPLFLLPHPFNNPTQPQYYPPLSPTEPILSVLQHKSFIEWPRIELWDPSEWSRALEGETVRVVLPLSGETGAQGEQLEADPRRESGDGGRTGKRPRFDDQVDSGWGARAGTRATAAAISTDEDKTTDILPDKEQTDKTMPPAVMHALVRDGLGLLGDYGSDDSDNEVDQSV</sequence>
<dbReference type="GO" id="GO:0000463">
    <property type="term" value="P:maturation of LSU-rRNA from tricistronic rRNA transcript (SSU-rRNA, 5.8S rRNA, LSU-rRNA)"/>
    <property type="evidence" value="ECO:0007669"/>
    <property type="project" value="TreeGrafter"/>
</dbReference>
<dbReference type="CDD" id="cd23023">
    <property type="entry name" value="zf-HIT_BCD1"/>
    <property type="match status" value="1"/>
</dbReference>
<evidence type="ECO:0000256" key="12">
    <source>
        <dbReference type="ARBA" id="ARBA00077531"/>
    </source>
</evidence>
<feature type="region of interest" description="Disordered" evidence="14">
    <location>
        <begin position="300"/>
        <end position="373"/>
    </location>
</feature>
<evidence type="ECO:0000256" key="10">
    <source>
        <dbReference type="ARBA" id="ARBA00061949"/>
    </source>
</evidence>
<dbReference type="EMBL" id="LN483167">
    <property type="protein sequence ID" value="CDZ97339.1"/>
    <property type="molecule type" value="Genomic_DNA"/>
</dbReference>
<dbReference type="InterPro" id="IPR057721">
    <property type="entry name" value="BCD1_alpha/beta"/>
</dbReference>
<feature type="region of interest" description="Disordered" evidence="14">
    <location>
        <begin position="187"/>
        <end position="226"/>
    </location>
</feature>
<comment type="similarity">
    <text evidence="9">Belongs to the BCD1 family.</text>
</comment>
<evidence type="ECO:0000256" key="13">
    <source>
        <dbReference type="PROSITE-ProRule" id="PRU00453"/>
    </source>
</evidence>
<evidence type="ECO:0000259" key="15">
    <source>
        <dbReference type="PROSITE" id="PS51083"/>
    </source>
</evidence>
<dbReference type="PANTHER" id="PTHR13483">
    <property type="entry name" value="BOX C_D SNORNA PROTEIN 1-RELATED"/>
    <property type="match status" value="1"/>
</dbReference>
<name>A0A0F7SJ44_PHARH</name>